<sequence>MDVWNAYESRGVGGDDGNDPRDMQTMKHFAEVLGLGLIGILDKVNDRPTTWSLRCKMRQQNVDTNELKYIKGELADKIGLSRLRKEKGFFTLPLYVRLYDLMWARDFYNYSHEGSRINASTLLNTHCYTAARQQEFWKDNEPDIKMSYCRRICKGMDYNKPQHPFAERFKGGITPQLFSQPLLYIEEVFRIRPAEGEGFFKIEWASEVLDKPVFPIWSQDGSGIKAKQPTTWGHNIRDWGERASILDLTIHDIRRETLIKVTGQVLISHYLHNLTTVDGTACYLGLQPRKDLTGDFRTATKVIQNPGSLPLVWLQSLKERDDYVAILRDIADLCLKIKATSNKEERDQYRAQRMAAYKKCSQLENEELKKFHNSEWQEQHETGWRKTHFDRIRHMTPERDRLARTLFKRHTRYC</sequence>
<reference evidence="3" key="1">
    <citation type="journal article" date="2023" name="Mol. Phylogenet. Evol.">
        <title>Genome-scale phylogeny and comparative genomics of the fungal order Sordariales.</title>
        <authorList>
            <person name="Hensen N."/>
            <person name="Bonometti L."/>
            <person name="Westerberg I."/>
            <person name="Brannstrom I.O."/>
            <person name="Guillou S."/>
            <person name="Cros-Aarteil S."/>
            <person name="Calhoun S."/>
            <person name="Haridas S."/>
            <person name="Kuo A."/>
            <person name="Mondo S."/>
            <person name="Pangilinan J."/>
            <person name="Riley R."/>
            <person name="LaButti K."/>
            <person name="Andreopoulos B."/>
            <person name="Lipzen A."/>
            <person name="Chen C."/>
            <person name="Yan M."/>
            <person name="Daum C."/>
            <person name="Ng V."/>
            <person name="Clum A."/>
            <person name="Steindorff A."/>
            <person name="Ohm R.A."/>
            <person name="Martin F."/>
            <person name="Silar P."/>
            <person name="Natvig D.O."/>
            <person name="Lalanne C."/>
            <person name="Gautier V."/>
            <person name="Ament-Velasquez S.L."/>
            <person name="Kruys A."/>
            <person name="Hutchinson M.I."/>
            <person name="Powell A.J."/>
            <person name="Barry K."/>
            <person name="Miller A.N."/>
            <person name="Grigoriev I.V."/>
            <person name="Debuchy R."/>
            <person name="Gladieux P."/>
            <person name="Hiltunen Thoren M."/>
            <person name="Johannesson H."/>
        </authorList>
    </citation>
    <scope>NUCLEOTIDE SEQUENCE [LARGE SCALE GENOMIC DNA]</scope>
    <source>
        <strain evidence="3">CBS 340.73</strain>
    </source>
</reference>
<dbReference type="PANTHER" id="PTHR37535">
    <property type="entry name" value="FLUG DOMAIN PROTEIN"/>
    <property type="match status" value="1"/>
</dbReference>
<comment type="caution">
    <text evidence="2">The sequence shown here is derived from an EMBL/GenBank/DDBJ whole genome shotgun (WGS) entry which is preliminary data.</text>
</comment>
<evidence type="ECO:0000313" key="3">
    <source>
        <dbReference type="Proteomes" id="UP001303473"/>
    </source>
</evidence>
<protein>
    <submittedName>
        <fullName evidence="2">Carbonic anhydrase 2</fullName>
    </submittedName>
</protein>
<name>A0AAN6N8Y7_9PEZI</name>
<gene>
    <name evidence="2" type="ORF">QBC46DRAFT_458591</name>
</gene>
<keyword evidence="3" id="KW-1185">Reference proteome</keyword>
<feature type="region of interest" description="Disordered" evidence="1">
    <location>
        <begin position="1"/>
        <end position="20"/>
    </location>
</feature>
<proteinExistence type="predicted"/>
<evidence type="ECO:0000313" key="2">
    <source>
        <dbReference type="EMBL" id="KAK3940995.1"/>
    </source>
</evidence>
<dbReference type="PANTHER" id="PTHR37535:SF3">
    <property type="entry name" value="FLUG DOMAIN-CONTAINING PROTEIN"/>
    <property type="match status" value="1"/>
</dbReference>
<dbReference type="EMBL" id="MU853788">
    <property type="protein sequence ID" value="KAK3940995.1"/>
    <property type="molecule type" value="Genomic_DNA"/>
</dbReference>
<evidence type="ECO:0000256" key="1">
    <source>
        <dbReference type="SAM" id="MobiDB-lite"/>
    </source>
</evidence>
<dbReference type="Proteomes" id="UP001303473">
    <property type="component" value="Unassembled WGS sequence"/>
</dbReference>
<accession>A0AAN6N8Y7</accession>
<dbReference type="AlphaFoldDB" id="A0AAN6N8Y7"/>
<organism evidence="2 3">
    <name type="scientific">Diplogelasinospora grovesii</name>
    <dbReference type="NCBI Taxonomy" id="303347"/>
    <lineage>
        <taxon>Eukaryota</taxon>
        <taxon>Fungi</taxon>
        <taxon>Dikarya</taxon>
        <taxon>Ascomycota</taxon>
        <taxon>Pezizomycotina</taxon>
        <taxon>Sordariomycetes</taxon>
        <taxon>Sordariomycetidae</taxon>
        <taxon>Sordariales</taxon>
        <taxon>Diplogelasinosporaceae</taxon>
        <taxon>Diplogelasinospora</taxon>
    </lineage>
</organism>